<dbReference type="Proteomes" id="UP000223749">
    <property type="component" value="Chromosome"/>
</dbReference>
<dbReference type="Pfam" id="PF12697">
    <property type="entry name" value="Abhydrolase_6"/>
    <property type="match status" value="1"/>
</dbReference>
<proteinExistence type="predicted"/>
<evidence type="ECO:0000259" key="2">
    <source>
        <dbReference type="Pfam" id="PF12697"/>
    </source>
</evidence>
<dbReference type="GO" id="GO:0016787">
    <property type="term" value="F:hydrolase activity"/>
    <property type="evidence" value="ECO:0007669"/>
    <property type="project" value="UniProtKB-KW"/>
</dbReference>
<feature type="domain" description="AB hydrolase-1" evidence="2">
    <location>
        <begin position="78"/>
        <end position="299"/>
    </location>
</feature>
<dbReference type="Gene3D" id="3.40.50.1820">
    <property type="entry name" value="alpha/beta hydrolase"/>
    <property type="match status" value="1"/>
</dbReference>
<dbReference type="SUPFAM" id="SSF53474">
    <property type="entry name" value="alpha/beta-Hydrolases"/>
    <property type="match status" value="1"/>
</dbReference>
<accession>A0A2D1UAY4</accession>
<evidence type="ECO:0000313" key="4">
    <source>
        <dbReference type="Proteomes" id="UP000223749"/>
    </source>
</evidence>
<dbReference type="PANTHER" id="PTHR43798">
    <property type="entry name" value="MONOACYLGLYCEROL LIPASE"/>
    <property type="match status" value="1"/>
</dbReference>
<dbReference type="EMBL" id="CP024091">
    <property type="protein sequence ID" value="ATP58780.1"/>
    <property type="molecule type" value="Genomic_DNA"/>
</dbReference>
<dbReference type="OrthoDB" id="5416147at2"/>
<dbReference type="InterPro" id="IPR000073">
    <property type="entry name" value="AB_hydrolase_1"/>
</dbReference>
<dbReference type="PANTHER" id="PTHR43798:SF31">
    <property type="entry name" value="AB HYDROLASE SUPERFAMILY PROTEIN YCLE"/>
    <property type="match status" value="1"/>
</dbReference>
<dbReference type="AlphaFoldDB" id="A0A2D1UAY4"/>
<keyword evidence="1 3" id="KW-0378">Hydrolase</keyword>
<organism evidence="3 4">
    <name type="scientific">Pedobacter ginsengisoli</name>
    <dbReference type="NCBI Taxonomy" id="363852"/>
    <lineage>
        <taxon>Bacteria</taxon>
        <taxon>Pseudomonadati</taxon>
        <taxon>Bacteroidota</taxon>
        <taxon>Sphingobacteriia</taxon>
        <taxon>Sphingobacteriales</taxon>
        <taxon>Sphingobacteriaceae</taxon>
        <taxon>Pedobacter</taxon>
    </lineage>
</organism>
<evidence type="ECO:0000313" key="3">
    <source>
        <dbReference type="EMBL" id="ATP58780.1"/>
    </source>
</evidence>
<keyword evidence="4" id="KW-1185">Reference proteome</keyword>
<dbReference type="InterPro" id="IPR050266">
    <property type="entry name" value="AB_hydrolase_sf"/>
</dbReference>
<dbReference type="RefSeq" id="WP_099440673.1">
    <property type="nucleotide sequence ID" value="NZ_CP024091.1"/>
</dbReference>
<name>A0A2D1UAY4_9SPHI</name>
<protein>
    <submittedName>
        <fullName evidence="3">Alpha/beta hydrolase</fullName>
    </submittedName>
</protein>
<dbReference type="KEGG" id="pgs:CPT03_21075"/>
<gene>
    <name evidence="3" type="ORF">CPT03_21075</name>
</gene>
<dbReference type="InterPro" id="IPR029058">
    <property type="entry name" value="AB_hydrolase_fold"/>
</dbReference>
<sequence length="330" mass="36808">MKITLIVLSAVLALAIVVYLLGPKPQHPLYATALPHVPAINKLEGYIKSIENRHKIKPDNEAEIVWADTTKQQTNYAIVYLHGYSASKEEGNPVHINLARKIKANLYLSRLADHGVDTASAMEYSTADRLWESAKQALEIGKRLGKKVILIGTSTGGTLALKLAATYPDVYSVILISPNVAINDKLAFLANNPWGLQMSRLVSGGKERIVEGKTEEYKKYWYTKYRLESVVQLEELVETTMLKETFNKIKQPLLLLYYYKNEQEQDPVVRVDAMLKMYDELGTPSDLKAKVAIPNGGSHVLGSHITSKDIEGVQKAIDNFITGTLKIKEN</sequence>
<dbReference type="GO" id="GO:0016020">
    <property type="term" value="C:membrane"/>
    <property type="evidence" value="ECO:0007669"/>
    <property type="project" value="TreeGrafter"/>
</dbReference>
<evidence type="ECO:0000256" key="1">
    <source>
        <dbReference type="ARBA" id="ARBA00022801"/>
    </source>
</evidence>
<reference evidence="3 4" key="1">
    <citation type="submission" date="2017-10" db="EMBL/GenBank/DDBJ databases">
        <title>Whole genome of Pedobacter ginsengisoli T01R-27 isolated from tomato rhizosphere.</title>
        <authorList>
            <person name="Weon H.-Y."/>
            <person name="Lee S.A."/>
            <person name="Sang M.K."/>
            <person name="Song J."/>
        </authorList>
    </citation>
    <scope>NUCLEOTIDE SEQUENCE [LARGE SCALE GENOMIC DNA]</scope>
    <source>
        <strain evidence="3 4">T01R-27</strain>
    </source>
</reference>